<evidence type="ECO:0000313" key="2">
    <source>
        <dbReference type="Proteomes" id="UP001647509"/>
    </source>
</evidence>
<comment type="caution">
    <text evidence="1">The sequence shown here is derived from an EMBL/GenBank/DDBJ whole genome shotgun (WGS) entry which is preliminary data.</text>
</comment>
<dbReference type="Proteomes" id="UP001647509">
    <property type="component" value="Unassembled WGS sequence"/>
</dbReference>
<organism evidence="1 2">
    <name type="scientific">Pseudotamlana agarivorans</name>
    <dbReference type="NCBI Taxonomy" id="481183"/>
    <lineage>
        <taxon>Bacteria</taxon>
        <taxon>Pseudomonadati</taxon>
        <taxon>Bacteroidota</taxon>
        <taxon>Flavobacteriia</taxon>
        <taxon>Flavobacteriales</taxon>
        <taxon>Flavobacteriaceae</taxon>
        <taxon>Pseudotamlana</taxon>
    </lineage>
</organism>
<sequence>MKLLTGFYIFVLITSLLTINNNLNELLNPTIIISLIGIVSAVLFFTKKSSFYFLGVIWIIAQIPYLIIGEYTIDFSQFLNFHFSLNIGPVSLGLNAQIFLLFFIKPILLSEFLFQKVTFKAYTENDKLKRENKYSFIPTDIIGKKLVGNSEIEIENEIYSKVAFEPGKSEKIKKAGITLIPSNKIGKINATVEYKLNNYVW</sequence>
<proteinExistence type="predicted"/>
<keyword evidence="2" id="KW-1185">Reference proteome</keyword>
<accession>A0ACC5U6R7</accession>
<name>A0ACC5U6R7_9FLAO</name>
<evidence type="ECO:0000313" key="1">
    <source>
        <dbReference type="EMBL" id="MBU2950016.1"/>
    </source>
</evidence>
<protein>
    <submittedName>
        <fullName evidence="1">Uncharacterized protein</fullName>
    </submittedName>
</protein>
<reference evidence="1" key="1">
    <citation type="submission" date="2021-05" db="EMBL/GenBank/DDBJ databases">
        <title>Draft genomes of bacteria isolated from model marine particles.</title>
        <authorList>
            <person name="Datta M.S."/>
            <person name="Schwartzman J.A."/>
            <person name="Enke T.N."/>
            <person name="Saavedra J."/>
            <person name="Cermak N."/>
            <person name="Cordero O.X."/>
        </authorList>
    </citation>
    <scope>NUCLEOTIDE SEQUENCE</scope>
    <source>
        <strain evidence="1">I2M19</strain>
    </source>
</reference>
<gene>
    <name evidence="1" type="ORF">KO493_04820</name>
</gene>
<dbReference type="EMBL" id="JAHKPD010000009">
    <property type="protein sequence ID" value="MBU2950016.1"/>
    <property type="molecule type" value="Genomic_DNA"/>
</dbReference>